<proteinExistence type="predicted"/>
<reference evidence="1 2" key="2">
    <citation type="submission" date="2018-10" db="EMBL/GenBank/DDBJ databases">
        <authorList>
            <consortium name="Pathogen Informatics"/>
        </authorList>
    </citation>
    <scope>NUCLEOTIDE SEQUENCE [LARGE SCALE GENOMIC DNA]</scope>
</reference>
<dbReference type="AlphaFoldDB" id="A0A0N4V853"/>
<evidence type="ECO:0000313" key="1">
    <source>
        <dbReference type="EMBL" id="VDD91342.1"/>
    </source>
</evidence>
<dbReference type="Proteomes" id="UP000274131">
    <property type="component" value="Unassembled WGS sequence"/>
</dbReference>
<evidence type="ECO:0000313" key="2">
    <source>
        <dbReference type="Proteomes" id="UP000274131"/>
    </source>
</evidence>
<keyword evidence="2" id="KW-1185">Reference proteome</keyword>
<reference evidence="3" key="1">
    <citation type="submission" date="2017-02" db="UniProtKB">
        <authorList>
            <consortium name="WormBaseParasite"/>
        </authorList>
    </citation>
    <scope>IDENTIFICATION</scope>
</reference>
<protein>
    <submittedName>
        <fullName evidence="3">Phage protein</fullName>
    </submittedName>
</protein>
<gene>
    <name evidence="1" type="ORF">EVEC_LOCUS6093</name>
</gene>
<organism evidence="3">
    <name type="scientific">Enterobius vermicularis</name>
    <name type="common">Human pinworm</name>
    <dbReference type="NCBI Taxonomy" id="51028"/>
    <lineage>
        <taxon>Eukaryota</taxon>
        <taxon>Metazoa</taxon>
        <taxon>Ecdysozoa</taxon>
        <taxon>Nematoda</taxon>
        <taxon>Chromadorea</taxon>
        <taxon>Rhabditida</taxon>
        <taxon>Spirurina</taxon>
        <taxon>Oxyuridomorpha</taxon>
        <taxon>Oxyuroidea</taxon>
        <taxon>Oxyuridae</taxon>
        <taxon>Enterobius</taxon>
    </lineage>
</organism>
<dbReference type="EMBL" id="UXUI01008374">
    <property type="protein sequence ID" value="VDD91342.1"/>
    <property type="molecule type" value="Genomic_DNA"/>
</dbReference>
<accession>A0A0N4V853</accession>
<sequence length="81" mass="9394">MSVIWVNMGIDVTTSKRSIRTAAEKKLGAKKIVILQPTVLRIVDFLSKQVKYKYTDLHIVTFNRYKLYTFDDAFHSEISIV</sequence>
<name>A0A0N4V853_ENTVE</name>
<dbReference type="WBParaSite" id="EVEC_0000651901-mRNA-1">
    <property type="protein sequence ID" value="EVEC_0000651901-mRNA-1"/>
    <property type="gene ID" value="EVEC_0000651901"/>
</dbReference>
<evidence type="ECO:0000313" key="3">
    <source>
        <dbReference type="WBParaSite" id="EVEC_0000651901-mRNA-1"/>
    </source>
</evidence>